<sequence>MAAKTQGSDKNLRRMIGVDLVTDGLLEAIAKYDGSSKVHVVRQLVRSAARAHYGTVEAALLEVRNG</sequence>
<dbReference type="EMBL" id="LR797140">
    <property type="protein sequence ID" value="CAB4189915.1"/>
    <property type="molecule type" value="Genomic_DNA"/>
</dbReference>
<evidence type="ECO:0000313" key="1">
    <source>
        <dbReference type="EMBL" id="CAB4186080.1"/>
    </source>
</evidence>
<evidence type="ECO:0000313" key="2">
    <source>
        <dbReference type="EMBL" id="CAB4189915.1"/>
    </source>
</evidence>
<name>A0A6J5RBK3_9CAUD</name>
<dbReference type="EMBL" id="LR797508">
    <property type="protein sequence ID" value="CAB4222243.1"/>
    <property type="molecule type" value="Genomic_DNA"/>
</dbReference>
<protein>
    <submittedName>
        <fullName evidence="2">Uncharacterized protein</fullName>
    </submittedName>
</protein>
<organism evidence="2">
    <name type="scientific">uncultured Caudovirales phage</name>
    <dbReference type="NCBI Taxonomy" id="2100421"/>
    <lineage>
        <taxon>Viruses</taxon>
        <taxon>Duplodnaviria</taxon>
        <taxon>Heunggongvirae</taxon>
        <taxon>Uroviricota</taxon>
        <taxon>Caudoviricetes</taxon>
        <taxon>Peduoviridae</taxon>
        <taxon>Maltschvirus</taxon>
        <taxon>Maltschvirus maltsch</taxon>
    </lineage>
</organism>
<accession>A0A6J5RBK3</accession>
<evidence type="ECO:0000313" key="3">
    <source>
        <dbReference type="EMBL" id="CAB4217271.1"/>
    </source>
</evidence>
<dbReference type="EMBL" id="LR797087">
    <property type="protein sequence ID" value="CAB4186080.1"/>
    <property type="molecule type" value="Genomic_DNA"/>
</dbReference>
<proteinExistence type="predicted"/>
<evidence type="ECO:0000313" key="4">
    <source>
        <dbReference type="EMBL" id="CAB4222243.1"/>
    </source>
</evidence>
<reference evidence="2" key="1">
    <citation type="submission" date="2020-05" db="EMBL/GenBank/DDBJ databases">
        <authorList>
            <person name="Chiriac C."/>
            <person name="Salcher M."/>
            <person name="Ghai R."/>
            <person name="Kavagutti S V."/>
        </authorList>
    </citation>
    <scope>NUCLEOTIDE SEQUENCE</scope>
</reference>
<dbReference type="EMBL" id="LR797453">
    <property type="protein sequence ID" value="CAB4217271.1"/>
    <property type="molecule type" value="Genomic_DNA"/>
</dbReference>
<gene>
    <name evidence="1" type="ORF">UFOVP1139_13</name>
    <name evidence="2" type="ORF">UFOVP1209_25</name>
    <name evidence="3" type="ORF">UFOVP1499_22</name>
    <name evidence="4" type="ORF">UFOVP1646_13</name>
</gene>